<evidence type="ECO:0000256" key="6">
    <source>
        <dbReference type="SAM" id="Phobius"/>
    </source>
</evidence>
<comment type="subcellular location">
    <subcellularLocation>
        <location evidence="1">Membrane</location>
        <topology evidence="1">Multi-pass membrane protein</topology>
    </subcellularLocation>
</comment>
<dbReference type="OrthoDB" id="245989at2759"/>
<reference evidence="8" key="1">
    <citation type="submission" date="2018-04" db="EMBL/GenBank/DDBJ databases">
        <title>Whole genome sequencing of Hypsizygus marmoreus.</title>
        <authorList>
            <person name="Choi I.-G."/>
            <person name="Min B."/>
            <person name="Kim J.-G."/>
            <person name="Kim S."/>
            <person name="Oh Y.-L."/>
            <person name="Kong W.-S."/>
            <person name="Park H."/>
            <person name="Jeong J."/>
            <person name="Song E.-S."/>
        </authorList>
    </citation>
    <scope>NUCLEOTIDE SEQUENCE [LARGE SCALE GENOMIC DNA]</scope>
    <source>
        <strain evidence="8">51987-8</strain>
    </source>
</reference>
<dbReference type="AlphaFoldDB" id="A0A369JW43"/>
<dbReference type="STRING" id="39966.A0A369JW43"/>
<sequence length="271" mass="30650">MLYDLFDKVCVIYEGRMAYFGPADQARQYFIDMGYELANRQTTPDFLVAITDPKGHIPRAGISNIPRTVSEFVEYFLKLSIAQMNRDDVNEYKDDYVGIWTMHMRMSKAPFTISIPMQAHAVMQRRVQILMDSKSATAMKLFSFIFQGIIVGTVFLNSPEATSAYFSRGGVLCFVLLFAALSSMAEIPALFIQCPIVHRQETTAMYHPFIEGIFYLFLFTMSVVMKAWFWGIAASFKSEATAQSVAGIMLLGMVIYTFVHSSQHGVFNADI</sequence>
<evidence type="ECO:0000256" key="5">
    <source>
        <dbReference type="ARBA" id="ARBA00023136"/>
    </source>
</evidence>
<evidence type="ECO:0000313" key="9">
    <source>
        <dbReference type="Proteomes" id="UP000076154"/>
    </source>
</evidence>
<evidence type="ECO:0000256" key="3">
    <source>
        <dbReference type="ARBA" id="ARBA00022692"/>
    </source>
</evidence>
<keyword evidence="5 6" id="KW-0472">Membrane</keyword>
<keyword evidence="2" id="KW-0813">Transport</keyword>
<protein>
    <submittedName>
        <fullName evidence="8">Brefeldin A resistance protein</fullName>
    </submittedName>
</protein>
<dbReference type="GO" id="GO:0016020">
    <property type="term" value="C:membrane"/>
    <property type="evidence" value="ECO:0007669"/>
    <property type="project" value="UniProtKB-SubCell"/>
</dbReference>
<dbReference type="InParanoid" id="A0A369JW43"/>
<evidence type="ECO:0000256" key="2">
    <source>
        <dbReference type="ARBA" id="ARBA00022448"/>
    </source>
</evidence>
<feature type="transmembrane region" description="Helical" evidence="6">
    <location>
        <begin position="240"/>
        <end position="259"/>
    </location>
</feature>
<dbReference type="Proteomes" id="UP000076154">
    <property type="component" value="Unassembled WGS sequence"/>
</dbReference>
<evidence type="ECO:0000256" key="1">
    <source>
        <dbReference type="ARBA" id="ARBA00004141"/>
    </source>
</evidence>
<dbReference type="EMBL" id="LUEZ02000048">
    <property type="protein sequence ID" value="RDB22916.1"/>
    <property type="molecule type" value="Genomic_DNA"/>
</dbReference>
<accession>A0A369JW43</accession>
<comment type="caution">
    <text evidence="8">The sequence shown here is derived from an EMBL/GenBank/DDBJ whole genome shotgun (WGS) entry which is preliminary data.</text>
</comment>
<dbReference type="Pfam" id="PF01061">
    <property type="entry name" value="ABC2_membrane"/>
    <property type="match status" value="1"/>
</dbReference>
<name>A0A369JW43_HYPMA</name>
<feature type="transmembrane region" description="Helical" evidence="6">
    <location>
        <begin position="138"/>
        <end position="157"/>
    </location>
</feature>
<keyword evidence="4 6" id="KW-1133">Transmembrane helix</keyword>
<dbReference type="PANTHER" id="PTHR19241">
    <property type="entry name" value="ATP-BINDING CASSETTE TRANSPORTER"/>
    <property type="match status" value="1"/>
</dbReference>
<proteinExistence type="predicted"/>
<keyword evidence="9" id="KW-1185">Reference proteome</keyword>
<evidence type="ECO:0000259" key="7">
    <source>
        <dbReference type="Pfam" id="PF01061"/>
    </source>
</evidence>
<feature type="transmembrane region" description="Helical" evidence="6">
    <location>
        <begin position="169"/>
        <end position="192"/>
    </location>
</feature>
<feature type="transmembrane region" description="Helical" evidence="6">
    <location>
        <begin position="213"/>
        <end position="234"/>
    </location>
</feature>
<dbReference type="GO" id="GO:0140359">
    <property type="term" value="F:ABC-type transporter activity"/>
    <property type="evidence" value="ECO:0007669"/>
    <property type="project" value="InterPro"/>
</dbReference>
<gene>
    <name evidence="8" type="primary">bfr1_6</name>
    <name evidence="8" type="ORF">Hypma_009845</name>
</gene>
<evidence type="ECO:0000256" key="4">
    <source>
        <dbReference type="ARBA" id="ARBA00022989"/>
    </source>
</evidence>
<evidence type="ECO:0000313" key="8">
    <source>
        <dbReference type="EMBL" id="RDB22916.1"/>
    </source>
</evidence>
<feature type="domain" description="ABC-2 type transporter transmembrane" evidence="7">
    <location>
        <begin position="118"/>
        <end position="209"/>
    </location>
</feature>
<dbReference type="InterPro" id="IPR013525">
    <property type="entry name" value="ABC2_TM"/>
</dbReference>
<keyword evidence="3 6" id="KW-0812">Transmembrane</keyword>
<organism evidence="8 9">
    <name type="scientific">Hypsizygus marmoreus</name>
    <name type="common">White beech mushroom</name>
    <name type="synonym">Agaricus marmoreus</name>
    <dbReference type="NCBI Taxonomy" id="39966"/>
    <lineage>
        <taxon>Eukaryota</taxon>
        <taxon>Fungi</taxon>
        <taxon>Dikarya</taxon>
        <taxon>Basidiomycota</taxon>
        <taxon>Agaricomycotina</taxon>
        <taxon>Agaricomycetes</taxon>
        <taxon>Agaricomycetidae</taxon>
        <taxon>Agaricales</taxon>
        <taxon>Tricholomatineae</taxon>
        <taxon>Lyophyllaceae</taxon>
        <taxon>Hypsizygus</taxon>
    </lineage>
</organism>